<dbReference type="InterPro" id="IPR036291">
    <property type="entry name" value="NAD(P)-bd_dom_sf"/>
</dbReference>
<dbReference type="Gene3D" id="3.30.360.10">
    <property type="entry name" value="Dihydrodipicolinate Reductase, domain 2"/>
    <property type="match status" value="1"/>
</dbReference>
<evidence type="ECO:0000256" key="2">
    <source>
        <dbReference type="ARBA" id="ARBA00009329"/>
    </source>
</evidence>
<protein>
    <submittedName>
        <fullName evidence="9">Uncharacterized protein</fullName>
    </submittedName>
</protein>
<keyword evidence="4" id="KW-0520">NAD</keyword>
<dbReference type="SUPFAM" id="SSF51735">
    <property type="entry name" value="NAD(P)-binding Rossmann-fold domains"/>
    <property type="match status" value="1"/>
</dbReference>
<feature type="domain" description="Gfo/Idh/MocA-like oxidoreductase N-terminal" evidence="7">
    <location>
        <begin position="58"/>
        <end position="183"/>
    </location>
</feature>
<keyword evidence="5" id="KW-0326">Glycosidase</keyword>
<keyword evidence="6" id="KW-0732">Signal</keyword>
<dbReference type="InterPro" id="IPR049303">
    <property type="entry name" value="Glyco_hydro_109_C"/>
</dbReference>
<feature type="chain" id="PRO_5003477923" evidence="6">
    <location>
        <begin position="21"/>
        <end position="466"/>
    </location>
</feature>
<evidence type="ECO:0000313" key="9">
    <source>
        <dbReference type="EMBL" id="EHB92784.1"/>
    </source>
</evidence>
<evidence type="ECO:0000313" key="10">
    <source>
        <dbReference type="Proteomes" id="UP000006008"/>
    </source>
</evidence>
<proteinExistence type="inferred from homology"/>
<feature type="signal peptide" evidence="6">
    <location>
        <begin position="1"/>
        <end position="20"/>
    </location>
</feature>
<evidence type="ECO:0000256" key="6">
    <source>
        <dbReference type="SAM" id="SignalP"/>
    </source>
</evidence>
<accession>G5H7E5</accession>
<keyword evidence="3" id="KW-0378">Hydrolase</keyword>
<dbReference type="InterPro" id="IPR000683">
    <property type="entry name" value="Gfo/Idh/MocA-like_OxRdtase_N"/>
</dbReference>
<evidence type="ECO:0000256" key="4">
    <source>
        <dbReference type="ARBA" id="ARBA00023027"/>
    </source>
</evidence>
<dbReference type="HOGENOM" id="CLU_046965_0_0_10"/>
<dbReference type="Gene3D" id="3.40.50.720">
    <property type="entry name" value="NAD(P)-binding Rossmann-like Domain"/>
    <property type="match status" value="1"/>
</dbReference>
<gene>
    <name evidence="9" type="ORF">HMPREF9450_00988</name>
</gene>
<dbReference type="GO" id="GO:0000166">
    <property type="term" value="F:nucleotide binding"/>
    <property type="evidence" value="ECO:0007669"/>
    <property type="project" value="InterPro"/>
</dbReference>
<dbReference type="InterPro" id="IPR050463">
    <property type="entry name" value="Gfo/Idh/MocA_oxidrdct_glycsds"/>
</dbReference>
<dbReference type="GO" id="GO:0016798">
    <property type="term" value="F:hydrolase activity, acting on glycosyl bonds"/>
    <property type="evidence" value="ECO:0007669"/>
    <property type="project" value="UniProtKB-KW"/>
</dbReference>
<comment type="similarity">
    <text evidence="2">Belongs to the Gfo/Idh/MocA family. Glycosyl hydrolase 109 subfamily.</text>
</comment>
<comment type="cofactor">
    <cofactor evidence="1">
        <name>NAD(+)</name>
        <dbReference type="ChEBI" id="CHEBI:57540"/>
    </cofactor>
</comment>
<dbReference type="PANTHER" id="PTHR43818">
    <property type="entry name" value="BCDNA.GH03377"/>
    <property type="match status" value="1"/>
</dbReference>
<evidence type="ECO:0000259" key="7">
    <source>
        <dbReference type="Pfam" id="PF01408"/>
    </source>
</evidence>
<dbReference type="eggNOG" id="COG0673">
    <property type="taxonomic scope" value="Bacteria"/>
</dbReference>
<dbReference type="Pfam" id="PF21252">
    <property type="entry name" value="Glyco_hydro_109_C"/>
    <property type="match status" value="1"/>
</dbReference>
<dbReference type="PATRIC" id="fig|742725.3.peg.1045"/>
<dbReference type="EMBL" id="ADLD01000009">
    <property type="protein sequence ID" value="EHB92784.1"/>
    <property type="molecule type" value="Genomic_DNA"/>
</dbReference>
<dbReference type="STRING" id="742725.HMPREF9450_00988"/>
<comment type="caution">
    <text evidence="9">The sequence shown here is derived from an EMBL/GenBank/DDBJ whole genome shotgun (WGS) entry which is preliminary data.</text>
</comment>
<keyword evidence="10" id="KW-1185">Reference proteome</keyword>
<dbReference type="PANTHER" id="PTHR43818:SF1">
    <property type="entry name" value="GLYCOSYL HYDROLASE FAMILY 109 PROTEIN"/>
    <property type="match status" value="1"/>
</dbReference>
<evidence type="ECO:0000256" key="1">
    <source>
        <dbReference type="ARBA" id="ARBA00001911"/>
    </source>
</evidence>
<feature type="domain" description="Glycosyl hydrolase 109 C-terminal" evidence="8">
    <location>
        <begin position="195"/>
        <end position="350"/>
    </location>
</feature>
<name>G5H7E5_9BACT</name>
<evidence type="ECO:0000256" key="5">
    <source>
        <dbReference type="ARBA" id="ARBA00023295"/>
    </source>
</evidence>
<dbReference type="AlphaFoldDB" id="G5H7E5"/>
<sequence length="466" mass="51282">MKRFYTLMLAVVAIASTVMLNGCCQQEQKSAMIEFPEPARPAGQQDVLELRCDPIDTVRIAVIGLGMRGSGAVERLTHVDGAKIVALCDIVPGNVAKAQATLNKAGFPKAAEFSGDTSVWKQACELNNVDLVYICTDWKMHTPIAVYAMEQGKHAVSEVPAALTLDECWQLVNTSEKTRKHFMMLENCCYDFFELATLNMAQQGLFGEVVHTEGAYNHDLRGLCMNDSTGYHDMWRLEYNAAHDGNPYPTHGLGPIAQIMNIHRGDKMDYLVSMSSDQFGLTDAAITNHGPESKFAKRDYKLGDVNTTVIRTAKGKTIMVQHDVSNPRPYSRIHQVVGTRGFAQKYPIEQIGLDSVEAEGLDAKALADLLTRYEHPISKEYGEKARAVGGHGGMDFIMDSRLIYCLRNGLPLDQDVYDAAEWSSLVALTEASVQNGSAPVKVPDFTRGAWDKVKGFSFAYAPGDAK</sequence>
<dbReference type="Pfam" id="PF01408">
    <property type="entry name" value="GFO_IDH_MocA"/>
    <property type="match status" value="1"/>
</dbReference>
<organism evidence="9 10">
    <name type="scientific">Alistipes indistinctus YIT 12060</name>
    <dbReference type="NCBI Taxonomy" id="742725"/>
    <lineage>
        <taxon>Bacteria</taxon>
        <taxon>Pseudomonadati</taxon>
        <taxon>Bacteroidota</taxon>
        <taxon>Bacteroidia</taxon>
        <taxon>Bacteroidales</taxon>
        <taxon>Rikenellaceae</taxon>
        <taxon>Alistipes</taxon>
    </lineage>
</organism>
<dbReference type="GeneID" id="92815995"/>
<evidence type="ECO:0000256" key="3">
    <source>
        <dbReference type="ARBA" id="ARBA00022801"/>
    </source>
</evidence>
<evidence type="ECO:0000259" key="8">
    <source>
        <dbReference type="Pfam" id="PF21252"/>
    </source>
</evidence>
<dbReference type="RefSeq" id="WP_009133794.1">
    <property type="nucleotide sequence ID" value="NZ_CP102250.1"/>
</dbReference>
<dbReference type="Proteomes" id="UP000006008">
    <property type="component" value="Unassembled WGS sequence"/>
</dbReference>
<reference evidence="9 10" key="1">
    <citation type="submission" date="2011-08" db="EMBL/GenBank/DDBJ databases">
        <title>The Genome Sequence of Alistipes indistinctus YIT 12060.</title>
        <authorList>
            <consortium name="The Broad Institute Genome Sequencing Platform"/>
            <person name="Earl A."/>
            <person name="Ward D."/>
            <person name="Feldgarden M."/>
            <person name="Gevers D."/>
            <person name="Morotomi M."/>
            <person name="Young S.K."/>
            <person name="Zeng Q."/>
            <person name="Gargeya S."/>
            <person name="Fitzgerald M."/>
            <person name="Haas B."/>
            <person name="Abouelleil A."/>
            <person name="Alvarado L."/>
            <person name="Arachchi H.M."/>
            <person name="Berlin A."/>
            <person name="Brown A."/>
            <person name="Chapman S.B."/>
            <person name="Chen Z."/>
            <person name="Dunbar C."/>
            <person name="Freedman E."/>
            <person name="Gearin G."/>
            <person name="Gellesch M."/>
            <person name="Goldberg J."/>
            <person name="Griggs A."/>
            <person name="Gujja S."/>
            <person name="Heiman D."/>
            <person name="Howarth C."/>
            <person name="Larson L."/>
            <person name="Lui A."/>
            <person name="MacDonald P.J.P."/>
            <person name="Montmayeur A."/>
            <person name="Murphy C."/>
            <person name="Neiman D."/>
            <person name="Pearson M."/>
            <person name="Priest M."/>
            <person name="Roberts A."/>
            <person name="Saif S."/>
            <person name="Shea T."/>
            <person name="Shenoy N."/>
            <person name="Sisk P."/>
            <person name="Stolte C."/>
            <person name="Sykes S."/>
            <person name="Wortman J."/>
            <person name="Nusbaum C."/>
            <person name="Birren B."/>
        </authorList>
    </citation>
    <scope>NUCLEOTIDE SEQUENCE [LARGE SCALE GENOMIC DNA]</scope>
    <source>
        <strain evidence="9 10">YIT 12060</strain>
    </source>
</reference>